<accession>A0A8S3YE96</accession>
<feature type="compositionally biased region" description="Basic and acidic residues" evidence="1">
    <location>
        <begin position="225"/>
        <end position="241"/>
    </location>
</feature>
<dbReference type="AlphaFoldDB" id="A0A8S3YE96"/>
<organism evidence="2 3">
    <name type="scientific">Parnassius apollo</name>
    <name type="common">Apollo butterfly</name>
    <name type="synonym">Papilio apollo</name>
    <dbReference type="NCBI Taxonomy" id="110799"/>
    <lineage>
        <taxon>Eukaryota</taxon>
        <taxon>Metazoa</taxon>
        <taxon>Ecdysozoa</taxon>
        <taxon>Arthropoda</taxon>
        <taxon>Hexapoda</taxon>
        <taxon>Insecta</taxon>
        <taxon>Pterygota</taxon>
        <taxon>Neoptera</taxon>
        <taxon>Endopterygota</taxon>
        <taxon>Lepidoptera</taxon>
        <taxon>Glossata</taxon>
        <taxon>Ditrysia</taxon>
        <taxon>Papilionoidea</taxon>
        <taxon>Papilionidae</taxon>
        <taxon>Parnassiinae</taxon>
        <taxon>Parnassini</taxon>
        <taxon>Parnassius</taxon>
        <taxon>Parnassius</taxon>
    </lineage>
</organism>
<evidence type="ECO:0000313" key="3">
    <source>
        <dbReference type="Proteomes" id="UP000691718"/>
    </source>
</evidence>
<proteinExistence type="predicted"/>
<evidence type="ECO:0000313" key="2">
    <source>
        <dbReference type="EMBL" id="CAG5058765.1"/>
    </source>
</evidence>
<comment type="caution">
    <text evidence="2">The sequence shown here is derived from an EMBL/GenBank/DDBJ whole genome shotgun (WGS) entry which is preliminary data.</text>
</comment>
<evidence type="ECO:0000256" key="1">
    <source>
        <dbReference type="SAM" id="MobiDB-lite"/>
    </source>
</evidence>
<reference evidence="2" key="1">
    <citation type="submission" date="2021-04" db="EMBL/GenBank/DDBJ databases">
        <authorList>
            <person name="Tunstrom K."/>
        </authorList>
    </citation>
    <scope>NUCLEOTIDE SEQUENCE</scope>
</reference>
<protein>
    <submittedName>
        <fullName evidence="2">(apollo) hypothetical protein</fullName>
    </submittedName>
</protein>
<dbReference type="OrthoDB" id="7409317at2759"/>
<keyword evidence="3" id="KW-1185">Reference proteome</keyword>
<feature type="compositionally biased region" description="Polar residues" evidence="1">
    <location>
        <begin position="214"/>
        <end position="224"/>
    </location>
</feature>
<dbReference type="Proteomes" id="UP000691718">
    <property type="component" value="Unassembled WGS sequence"/>
</dbReference>
<sequence>MSPQIRFNDPSLTVSKLDMDQIQGKTCLRNLYKTLTNSFMDEDKQLIIVCFNCHARLIRCRRLQQQAIESNALLEQMLAGASMSIPKPHEARDEIQFTPIHHIDIRPVECDKENDCKDGIFNLASIKVEVEVFENENSKFEENCNHETETVENADDLEIDAFGDRLTDSENDLPLIAFDSKSKEKIIKKDDNDIEQYITPTNNFPEPCIKKIKSNSTDSNTSESKFFREHSISRDENQQST</sequence>
<gene>
    <name evidence="2" type="ORF">PAPOLLO_LOCUS27689</name>
</gene>
<name>A0A8S3YE96_PARAO</name>
<feature type="region of interest" description="Disordered" evidence="1">
    <location>
        <begin position="208"/>
        <end position="241"/>
    </location>
</feature>
<dbReference type="EMBL" id="CAJQZP010001686">
    <property type="protein sequence ID" value="CAG5058765.1"/>
    <property type="molecule type" value="Genomic_DNA"/>
</dbReference>